<dbReference type="InterPro" id="IPR051982">
    <property type="entry name" value="CiliaryAsmbly_MitoImport"/>
</dbReference>
<dbReference type="SUPFAM" id="SSF48452">
    <property type="entry name" value="TPR-like"/>
    <property type="match status" value="1"/>
</dbReference>
<dbReference type="PANTHER" id="PTHR45984:SF1">
    <property type="entry name" value="SPAG1 AXONEMAL DYNEIN ASSEMBLY FACTOR"/>
    <property type="match status" value="1"/>
</dbReference>
<dbReference type="RefSeq" id="XP_001415517.1">
    <property type="nucleotide sequence ID" value="XM_001415480.1"/>
</dbReference>
<evidence type="ECO:0000313" key="8">
    <source>
        <dbReference type="EMBL" id="ABO93809.1"/>
    </source>
</evidence>
<comment type="subcellular location">
    <subcellularLocation>
        <location evidence="1">Cytoplasm</location>
    </subcellularLocation>
</comment>
<dbReference type="GO" id="GO:0006626">
    <property type="term" value="P:protein targeting to mitochondrion"/>
    <property type="evidence" value="ECO:0007669"/>
    <property type="project" value="TreeGrafter"/>
</dbReference>
<dbReference type="InterPro" id="IPR019734">
    <property type="entry name" value="TPR_rpt"/>
</dbReference>
<dbReference type="Proteomes" id="UP000001568">
    <property type="component" value="Chromosome 1"/>
</dbReference>
<dbReference type="InterPro" id="IPR007052">
    <property type="entry name" value="CS_dom"/>
</dbReference>
<sequence>MDAYNPSLDTVSDGALQAKAWEQYKTNGTAGGPDDASHGNETLEDELIEEKKKEYGKHYPSVWTKEPHGGEYRIDKGPDVRRGYDALEQHSDGTMIARAPGYEKPQSGPTTNFVGNHMTQGAIDLVQYELTKIDPNREVFRARLDRARGVERKLPELLSVTTADVGVREERTGIEKFTWWDSDGSITLKIPHTSLCDDVRWNDIALKYGDRSLLIEIPKATSSAIAKREFVLKIDRLYGAIVPDKCTHIVTDECILLMLVKLNDAMRWPNLEAPYVKALPANTSTEMTRASHSSIDLRALRTEMIAKREGKLISMMNWLNKKPFKDDKSELEAMAADVALMRVASQFECGDYVEALTTITRGLRHSNISPADQLELLNYRAYANIQLGSLKDAISDYSEMFEIKPNADTLFKRATAHEQREDYEAALLDYEAALKFDMANANIRQAIRRARELVTQNNRMKAVDSKRREKDDGERSVPRPCMRQFEIRGKAGACF</sequence>
<evidence type="ECO:0000256" key="2">
    <source>
        <dbReference type="ARBA" id="ARBA00022490"/>
    </source>
</evidence>
<dbReference type="OMA" id="NHMTQGA"/>
<dbReference type="KEGG" id="olu:OSTLU_13765"/>
<evidence type="ECO:0000256" key="3">
    <source>
        <dbReference type="ARBA" id="ARBA00022737"/>
    </source>
</evidence>
<evidence type="ECO:0000256" key="6">
    <source>
        <dbReference type="SAM" id="MobiDB-lite"/>
    </source>
</evidence>
<feature type="domain" description="CS" evidence="7">
    <location>
        <begin position="172"/>
        <end position="272"/>
    </location>
</feature>
<dbReference type="Gramene" id="ABO93809">
    <property type="protein sequence ID" value="ABO93809"/>
    <property type="gene ID" value="OSTLU_13765"/>
</dbReference>
<dbReference type="EMBL" id="CP000581">
    <property type="protein sequence ID" value="ABO93809.1"/>
    <property type="molecule type" value="Genomic_DNA"/>
</dbReference>
<keyword evidence="3" id="KW-0677">Repeat</keyword>
<evidence type="ECO:0000259" key="7">
    <source>
        <dbReference type="PROSITE" id="PS51203"/>
    </source>
</evidence>
<dbReference type="Gene3D" id="2.60.40.790">
    <property type="match status" value="1"/>
</dbReference>
<dbReference type="PANTHER" id="PTHR45984">
    <property type="entry name" value="RNA (RNA) POLYMERASE II ASSOCIATED PROTEIN HOMOLOG"/>
    <property type="match status" value="1"/>
</dbReference>
<dbReference type="GeneID" id="4999728"/>
<dbReference type="InterPro" id="IPR008978">
    <property type="entry name" value="HSP20-like_chaperone"/>
</dbReference>
<evidence type="ECO:0000256" key="1">
    <source>
        <dbReference type="ARBA" id="ARBA00004496"/>
    </source>
</evidence>
<dbReference type="SUPFAM" id="SSF49764">
    <property type="entry name" value="HSP20-like chaperones"/>
    <property type="match status" value="1"/>
</dbReference>
<dbReference type="eggNOG" id="ENOG502STF5">
    <property type="taxonomic scope" value="Eukaryota"/>
</dbReference>
<dbReference type="GO" id="GO:0005829">
    <property type="term" value="C:cytosol"/>
    <property type="evidence" value="ECO:0007669"/>
    <property type="project" value="TreeGrafter"/>
</dbReference>
<dbReference type="GO" id="GO:0005739">
    <property type="term" value="C:mitochondrion"/>
    <property type="evidence" value="ECO:0007669"/>
    <property type="project" value="TreeGrafter"/>
</dbReference>
<keyword evidence="4 5" id="KW-0802">TPR repeat</keyword>
<evidence type="ECO:0000313" key="9">
    <source>
        <dbReference type="Proteomes" id="UP000001568"/>
    </source>
</evidence>
<dbReference type="GO" id="GO:0031072">
    <property type="term" value="F:heat shock protein binding"/>
    <property type="evidence" value="ECO:0007669"/>
    <property type="project" value="TreeGrafter"/>
</dbReference>
<accession>A4RR63</accession>
<name>A4RR63_OSTLU</name>
<dbReference type="Gene3D" id="1.25.40.10">
    <property type="entry name" value="Tetratricopeptide repeat domain"/>
    <property type="match status" value="1"/>
</dbReference>
<keyword evidence="9" id="KW-1185">Reference proteome</keyword>
<dbReference type="InterPro" id="IPR011990">
    <property type="entry name" value="TPR-like_helical_dom_sf"/>
</dbReference>
<reference evidence="8 9" key="1">
    <citation type="journal article" date="2007" name="Proc. Natl. Acad. Sci. U.S.A.">
        <title>The tiny eukaryote Ostreococcus provides genomic insights into the paradox of plankton speciation.</title>
        <authorList>
            <person name="Palenik B."/>
            <person name="Grimwood J."/>
            <person name="Aerts A."/>
            <person name="Rouze P."/>
            <person name="Salamov A."/>
            <person name="Putnam N."/>
            <person name="Dupont C."/>
            <person name="Jorgensen R."/>
            <person name="Derelle E."/>
            <person name="Rombauts S."/>
            <person name="Zhou K."/>
            <person name="Otillar R."/>
            <person name="Merchant S.S."/>
            <person name="Podell S."/>
            <person name="Gaasterland T."/>
            <person name="Napoli C."/>
            <person name="Gendler K."/>
            <person name="Manuell A."/>
            <person name="Tai V."/>
            <person name="Vallon O."/>
            <person name="Piganeau G."/>
            <person name="Jancek S."/>
            <person name="Heijde M."/>
            <person name="Jabbari K."/>
            <person name="Bowler C."/>
            <person name="Lohr M."/>
            <person name="Robbens S."/>
            <person name="Werner G."/>
            <person name="Dubchak I."/>
            <person name="Pazour G.J."/>
            <person name="Ren Q."/>
            <person name="Paulsen I."/>
            <person name="Delwiche C."/>
            <person name="Schmutz J."/>
            <person name="Rokhsar D."/>
            <person name="Van de Peer Y."/>
            <person name="Moreau H."/>
            <person name="Grigoriev I.V."/>
        </authorList>
    </citation>
    <scope>NUCLEOTIDE SEQUENCE [LARGE SCALE GENOMIC DNA]</scope>
    <source>
        <strain evidence="8 9">CCE9901</strain>
    </source>
</reference>
<dbReference type="CDD" id="cd06463">
    <property type="entry name" value="p23_like"/>
    <property type="match status" value="1"/>
</dbReference>
<proteinExistence type="predicted"/>
<dbReference type="OrthoDB" id="551028at2759"/>
<evidence type="ECO:0000256" key="4">
    <source>
        <dbReference type="ARBA" id="ARBA00022803"/>
    </source>
</evidence>
<feature type="compositionally biased region" description="Basic and acidic residues" evidence="6">
    <location>
        <begin position="461"/>
        <end position="477"/>
    </location>
</feature>
<organism evidence="8 9">
    <name type="scientific">Ostreococcus lucimarinus (strain CCE9901)</name>
    <dbReference type="NCBI Taxonomy" id="436017"/>
    <lineage>
        <taxon>Eukaryota</taxon>
        <taxon>Viridiplantae</taxon>
        <taxon>Chlorophyta</taxon>
        <taxon>Mamiellophyceae</taxon>
        <taxon>Mamiellales</taxon>
        <taxon>Bathycoccaceae</taxon>
        <taxon>Ostreococcus</taxon>
    </lineage>
</organism>
<protein>
    <recommendedName>
        <fullName evidence="7">CS domain-containing protein</fullName>
    </recommendedName>
</protein>
<dbReference type="HOGENOM" id="CLU_509376_0_0_1"/>
<feature type="region of interest" description="Disordered" evidence="6">
    <location>
        <begin position="22"/>
        <end position="42"/>
    </location>
</feature>
<dbReference type="PROSITE" id="PS51203">
    <property type="entry name" value="CS"/>
    <property type="match status" value="1"/>
</dbReference>
<dbReference type="PROSITE" id="PS50005">
    <property type="entry name" value="TPR"/>
    <property type="match status" value="1"/>
</dbReference>
<keyword evidence="2" id="KW-0963">Cytoplasm</keyword>
<feature type="region of interest" description="Disordered" evidence="6">
    <location>
        <begin position="458"/>
        <end position="479"/>
    </location>
</feature>
<evidence type="ECO:0000256" key="5">
    <source>
        <dbReference type="PROSITE-ProRule" id="PRU00339"/>
    </source>
</evidence>
<gene>
    <name evidence="8" type="ORF">OSTLU_13765</name>
</gene>
<dbReference type="AlphaFoldDB" id="A4RR63"/>
<feature type="repeat" description="TPR" evidence="5">
    <location>
        <begin position="407"/>
        <end position="440"/>
    </location>
</feature>